<comment type="subcellular location">
    <subcellularLocation>
        <location evidence="1">Membrane</location>
        <topology evidence="1">Multi-pass membrane protein</topology>
    </subcellularLocation>
</comment>
<keyword evidence="2 5" id="KW-0812">Transmembrane</keyword>
<dbReference type="AlphaFoldDB" id="A0A382CVP7"/>
<dbReference type="PANTHER" id="PTHR42829:SF2">
    <property type="entry name" value="NADH-UBIQUINONE OXIDOREDUCTASE CHAIN 5"/>
    <property type="match status" value="1"/>
</dbReference>
<evidence type="ECO:0000256" key="5">
    <source>
        <dbReference type="SAM" id="Phobius"/>
    </source>
</evidence>
<feature type="transmembrane region" description="Helical" evidence="5">
    <location>
        <begin position="124"/>
        <end position="143"/>
    </location>
</feature>
<feature type="domain" description="NADH-Ubiquinone oxidoreductase (complex I) chain 5 N-terminal" evidence="7">
    <location>
        <begin position="52"/>
        <end position="102"/>
    </location>
</feature>
<accession>A0A382CVP7</accession>
<feature type="domain" description="NADH:quinone oxidoreductase/Mrp antiporter transmembrane" evidence="6">
    <location>
        <begin position="118"/>
        <end position="207"/>
    </location>
</feature>
<keyword evidence="4 5" id="KW-0472">Membrane</keyword>
<dbReference type="GO" id="GO:0042773">
    <property type="term" value="P:ATP synthesis coupled electron transport"/>
    <property type="evidence" value="ECO:0007669"/>
    <property type="project" value="InterPro"/>
</dbReference>
<sequence length="210" mass="23101">VVQIFVGKRLPRNGDWVSVGAVALTLCMSLAMFGVMLVKYDPEFSVDGTWTWFDLGALEVQMGILIDNVTIVMLLVVSLVSTLVHVYSTTYMEGDVRYSRYFAFLSLFTFSMNGIVLANNLLGIYIFWELVGISSYLLIGHWFEKDSASDAAKKAFLVNRVGDIGMFIGIMLFFTATGSFLFRDVFAGVESGLLSTEILTVAGLCLFAGA</sequence>
<feature type="non-terminal residue" evidence="8">
    <location>
        <position position="210"/>
    </location>
</feature>
<evidence type="ECO:0000256" key="2">
    <source>
        <dbReference type="ARBA" id="ARBA00022692"/>
    </source>
</evidence>
<feature type="transmembrane region" description="Helical" evidence="5">
    <location>
        <begin position="164"/>
        <end position="182"/>
    </location>
</feature>
<dbReference type="EMBL" id="UINC01036338">
    <property type="protein sequence ID" value="SVB30155.1"/>
    <property type="molecule type" value="Genomic_DNA"/>
</dbReference>
<dbReference type="GO" id="GO:0008137">
    <property type="term" value="F:NADH dehydrogenase (ubiquinone) activity"/>
    <property type="evidence" value="ECO:0007669"/>
    <property type="project" value="InterPro"/>
</dbReference>
<feature type="transmembrane region" description="Helical" evidence="5">
    <location>
        <begin position="98"/>
        <end position="118"/>
    </location>
</feature>
<name>A0A382CVP7_9ZZZZ</name>
<evidence type="ECO:0000256" key="3">
    <source>
        <dbReference type="ARBA" id="ARBA00022989"/>
    </source>
</evidence>
<keyword evidence="3 5" id="KW-1133">Transmembrane helix</keyword>
<dbReference type="Pfam" id="PF00662">
    <property type="entry name" value="Proton_antipo_N"/>
    <property type="match status" value="1"/>
</dbReference>
<dbReference type="InterPro" id="IPR001516">
    <property type="entry name" value="Proton_antipo_N"/>
</dbReference>
<dbReference type="PANTHER" id="PTHR42829">
    <property type="entry name" value="NADH-UBIQUINONE OXIDOREDUCTASE CHAIN 5"/>
    <property type="match status" value="1"/>
</dbReference>
<gene>
    <name evidence="8" type="ORF">METZ01_LOCUS183009</name>
</gene>
<dbReference type="InterPro" id="IPR001750">
    <property type="entry name" value="ND/Mrp_TM"/>
</dbReference>
<dbReference type="GO" id="GO:0003954">
    <property type="term" value="F:NADH dehydrogenase activity"/>
    <property type="evidence" value="ECO:0007669"/>
    <property type="project" value="TreeGrafter"/>
</dbReference>
<evidence type="ECO:0000259" key="7">
    <source>
        <dbReference type="Pfam" id="PF00662"/>
    </source>
</evidence>
<feature type="transmembrane region" description="Helical" evidence="5">
    <location>
        <begin position="60"/>
        <end position="86"/>
    </location>
</feature>
<evidence type="ECO:0000256" key="4">
    <source>
        <dbReference type="ARBA" id="ARBA00023136"/>
    </source>
</evidence>
<feature type="non-terminal residue" evidence="8">
    <location>
        <position position="1"/>
    </location>
</feature>
<dbReference type="GO" id="GO:0015990">
    <property type="term" value="P:electron transport coupled proton transport"/>
    <property type="evidence" value="ECO:0007669"/>
    <property type="project" value="TreeGrafter"/>
</dbReference>
<dbReference type="PRINTS" id="PR01434">
    <property type="entry name" value="NADHDHGNASE5"/>
</dbReference>
<evidence type="ECO:0000313" key="8">
    <source>
        <dbReference type="EMBL" id="SVB30155.1"/>
    </source>
</evidence>
<dbReference type="GO" id="GO:0016020">
    <property type="term" value="C:membrane"/>
    <property type="evidence" value="ECO:0007669"/>
    <property type="project" value="UniProtKB-SubCell"/>
</dbReference>
<dbReference type="InterPro" id="IPR003945">
    <property type="entry name" value="NU5C-like"/>
</dbReference>
<organism evidence="8">
    <name type="scientific">marine metagenome</name>
    <dbReference type="NCBI Taxonomy" id="408172"/>
    <lineage>
        <taxon>unclassified sequences</taxon>
        <taxon>metagenomes</taxon>
        <taxon>ecological metagenomes</taxon>
    </lineage>
</organism>
<evidence type="ECO:0000259" key="6">
    <source>
        <dbReference type="Pfam" id="PF00361"/>
    </source>
</evidence>
<proteinExistence type="predicted"/>
<reference evidence="8" key="1">
    <citation type="submission" date="2018-05" db="EMBL/GenBank/DDBJ databases">
        <authorList>
            <person name="Lanie J.A."/>
            <person name="Ng W.-L."/>
            <person name="Kazmierczak K.M."/>
            <person name="Andrzejewski T.M."/>
            <person name="Davidsen T.M."/>
            <person name="Wayne K.J."/>
            <person name="Tettelin H."/>
            <person name="Glass J.I."/>
            <person name="Rusch D."/>
            <person name="Podicherti R."/>
            <person name="Tsui H.-C.T."/>
            <person name="Winkler M.E."/>
        </authorList>
    </citation>
    <scope>NUCLEOTIDE SEQUENCE</scope>
</reference>
<feature type="transmembrane region" description="Helical" evidence="5">
    <location>
        <begin position="16"/>
        <end position="40"/>
    </location>
</feature>
<protein>
    <recommendedName>
        <fullName evidence="9">NADH-Ubiquinone oxidoreductase (complex I) chain 5 N-terminal domain-containing protein</fullName>
    </recommendedName>
</protein>
<evidence type="ECO:0000256" key="1">
    <source>
        <dbReference type="ARBA" id="ARBA00004141"/>
    </source>
</evidence>
<evidence type="ECO:0008006" key="9">
    <source>
        <dbReference type="Google" id="ProtNLM"/>
    </source>
</evidence>
<dbReference type="Pfam" id="PF00361">
    <property type="entry name" value="Proton_antipo_M"/>
    <property type="match status" value="1"/>
</dbReference>